<accession>A0A0D6LS23</accession>
<keyword evidence="2" id="KW-0719">Serine esterase</keyword>
<dbReference type="ESTHER" id="9bila-a0a016sth6">
    <property type="family name" value="Carb_B_Nematoda"/>
</dbReference>
<evidence type="ECO:0000313" key="6">
    <source>
        <dbReference type="EMBL" id="EPB73998.1"/>
    </source>
</evidence>
<evidence type="ECO:0000256" key="2">
    <source>
        <dbReference type="ARBA" id="ARBA00022487"/>
    </source>
</evidence>
<evidence type="ECO:0000259" key="5">
    <source>
        <dbReference type="Pfam" id="PF00135"/>
    </source>
</evidence>
<feature type="domain" description="Carboxylesterase type B" evidence="5">
    <location>
        <begin position="127"/>
        <end position="572"/>
    </location>
</feature>
<dbReference type="InterPro" id="IPR029058">
    <property type="entry name" value="AB_hydrolase_fold"/>
</dbReference>
<dbReference type="GO" id="GO:0052689">
    <property type="term" value="F:carboxylic ester hydrolase activity"/>
    <property type="evidence" value="ECO:0007669"/>
    <property type="project" value="UniProtKB-KW"/>
</dbReference>
<dbReference type="Gene3D" id="3.40.50.1820">
    <property type="entry name" value="alpha/beta hydrolase"/>
    <property type="match status" value="1"/>
</dbReference>
<dbReference type="Proteomes" id="UP000054495">
    <property type="component" value="Unassembled WGS sequence"/>
</dbReference>
<keyword evidence="7" id="KW-1185">Reference proteome</keyword>
<keyword evidence="3 4" id="KW-0378">Hydrolase</keyword>
<sequence>MGPLRVENGEFPTFLLPDRKLVRIEADDVVSARSGSNIRHPCLFCEHSDDGNLLFTAYQLQTKQRHRMGAVVSIARSPLVRTQSGPIRGREYLLNDGRVVDMYMGIPYAEPPLGKLRFQFLNIVGKDEANCLTLNVFTPRWRENTDKKFAVMVWVHGGGFSIHSSSNYGDTSIARNLCVKDVVVVSMNYRLGPFGFFTTGDDVCRGNLGLWDQTLALQWVHDNIEAFGGDPDNVTVFGQSAGGASADLLAISPHSRDLFHRVIPMAGCGECDFAMRTSEAQAKLCREFARYLGWTGEDDDSEGLLHFMQAQPSSRLEVGIHPKKGFHHSQSGNLYFVPNFDGDFFPRPMAELRREGPRKPIMCGTTENEGLFFVALGGFPKTTEGFRRFCNRIFRECDYGSDEESVRKDVYDFYLKDVDPKDRGKVTERMVELMGDYAINAGMMRYVRKMSEIGNDVFFYCFEYYNPDGFGFLRFMLPFKGATHCSELRYVLGKGIFAKFRPNDADLEMIDIMTTFFTNFAKFGNPNGDMSVSDDHQLWEQYDPKQPFRHLRVQLPMPAMADDYQRRRTEFWDKIFARNRAKAML</sequence>
<gene>
    <name evidence="6" type="ORF">ANCCEY_06884</name>
</gene>
<dbReference type="InterPro" id="IPR043187">
    <property type="entry name" value="CM06B1-like"/>
</dbReference>
<dbReference type="Pfam" id="PF00135">
    <property type="entry name" value="COesterase"/>
    <property type="match status" value="2"/>
</dbReference>
<dbReference type="PROSITE" id="PS00122">
    <property type="entry name" value="CARBOXYLESTERASE_B_1"/>
    <property type="match status" value="1"/>
</dbReference>
<proteinExistence type="inferred from homology"/>
<evidence type="ECO:0000256" key="3">
    <source>
        <dbReference type="ARBA" id="ARBA00022801"/>
    </source>
</evidence>
<dbReference type="AlphaFoldDB" id="A0A0D6LS23"/>
<reference evidence="6 7" key="1">
    <citation type="submission" date="2013-05" db="EMBL/GenBank/DDBJ databases">
        <title>Draft genome of the parasitic nematode Anyclostoma ceylanicum.</title>
        <authorList>
            <person name="Mitreva M."/>
        </authorList>
    </citation>
    <scope>NUCLEOTIDE SEQUENCE [LARGE SCALE GENOMIC DNA]</scope>
</reference>
<evidence type="ECO:0000313" key="7">
    <source>
        <dbReference type="Proteomes" id="UP000054495"/>
    </source>
</evidence>
<dbReference type="InterPro" id="IPR019826">
    <property type="entry name" value="Carboxylesterase_B_AS"/>
</dbReference>
<dbReference type="EC" id="3.1.1.-" evidence="4"/>
<dbReference type="InterPro" id="IPR002018">
    <property type="entry name" value="CarbesteraseB"/>
</dbReference>
<evidence type="ECO:0000256" key="1">
    <source>
        <dbReference type="ARBA" id="ARBA00005964"/>
    </source>
</evidence>
<protein>
    <recommendedName>
        <fullName evidence="4">Carboxylic ester hydrolase</fullName>
        <ecNumber evidence="4">3.1.1.-</ecNumber>
    </recommendedName>
</protein>
<dbReference type="SUPFAM" id="SSF53474">
    <property type="entry name" value="alpha/beta-Hydrolases"/>
    <property type="match status" value="1"/>
</dbReference>
<comment type="similarity">
    <text evidence="1 4">Belongs to the type-B carboxylesterase/lipase family.</text>
</comment>
<organism evidence="6 7">
    <name type="scientific">Ancylostoma ceylanicum</name>
    <dbReference type="NCBI Taxonomy" id="53326"/>
    <lineage>
        <taxon>Eukaryota</taxon>
        <taxon>Metazoa</taxon>
        <taxon>Ecdysozoa</taxon>
        <taxon>Nematoda</taxon>
        <taxon>Chromadorea</taxon>
        <taxon>Rhabditida</taxon>
        <taxon>Rhabditina</taxon>
        <taxon>Rhabditomorpha</taxon>
        <taxon>Strongyloidea</taxon>
        <taxon>Ancylostomatidae</taxon>
        <taxon>Ancylostomatinae</taxon>
        <taxon>Ancylostoma</taxon>
    </lineage>
</organism>
<dbReference type="EMBL" id="KE124960">
    <property type="protein sequence ID" value="EPB73998.1"/>
    <property type="molecule type" value="Genomic_DNA"/>
</dbReference>
<name>A0A0D6LS23_9BILA</name>
<dbReference type="PANTHER" id="PTHR45029">
    <property type="entry name" value="CARBOXYLIC ESTER HYDROLASE-RELATED"/>
    <property type="match status" value="1"/>
</dbReference>
<evidence type="ECO:0000256" key="4">
    <source>
        <dbReference type="RuleBase" id="RU361235"/>
    </source>
</evidence>
<dbReference type="PANTHER" id="PTHR45029:SF6">
    <property type="entry name" value="CARBOXYLIC ESTER HYDROLASE"/>
    <property type="match status" value="1"/>
</dbReference>
<feature type="domain" description="Carboxylesterase type B" evidence="5">
    <location>
        <begin position="77"/>
        <end position="119"/>
    </location>
</feature>